<evidence type="ECO:0000313" key="3">
    <source>
        <dbReference type="EMBL" id="VDK40328.1"/>
    </source>
</evidence>
<dbReference type="AlphaFoldDB" id="A0A0R3WCL7"/>
<reference evidence="3 4" key="2">
    <citation type="submission" date="2018-11" db="EMBL/GenBank/DDBJ databases">
        <authorList>
            <consortium name="Pathogen Informatics"/>
        </authorList>
    </citation>
    <scope>NUCLEOTIDE SEQUENCE [LARGE SCALE GENOMIC DNA]</scope>
</reference>
<evidence type="ECO:0000313" key="4">
    <source>
        <dbReference type="Proteomes" id="UP000282613"/>
    </source>
</evidence>
<keyword evidence="1" id="KW-0175">Coiled coil</keyword>
<feature type="compositionally biased region" description="Basic and acidic residues" evidence="2">
    <location>
        <begin position="343"/>
        <end position="354"/>
    </location>
</feature>
<feature type="region of interest" description="Disordered" evidence="2">
    <location>
        <begin position="563"/>
        <end position="595"/>
    </location>
</feature>
<dbReference type="WBParaSite" id="TASK_0000845501-mRNA-1">
    <property type="protein sequence ID" value="TASK_0000845501-mRNA-1"/>
    <property type="gene ID" value="TASK_0000845501"/>
</dbReference>
<feature type="compositionally biased region" description="Basic residues" evidence="2">
    <location>
        <begin position="492"/>
        <end position="503"/>
    </location>
</feature>
<feature type="compositionally biased region" description="Basic and acidic residues" evidence="2">
    <location>
        <begin position="471"/>
        <end position="487"/>
    </location>
</feature>
<feature type="region of interest" description="Disordered" evidence="2">
    <location>
        <begin position="443"/>
        <end position="530"/>
    </location>
</feature>
<organism evidence="5">
    <name type="scientific">Taenia asiatica</name>
    <name type="common">Asian tapeworm</name>
    <dbReference type="NCBI Taxonomy" id="60517"/>
    <lineage>
        <taxon>Eukaryota</taxon>
        <taxon>Metazoa</taxon>
        <taxon>Spiralia</taxon>
        <taxon>Lophotrochozoa</taxon>
        <taxon>Platyhelminthes</taxon>
        <taxon>Cestoda</taxon>
        <taxon>Eucestoda</taxon>
        <taxon>Cyclophyllidea</taxon>
        <taxon>Taeniidae</taxon>
        <taxon>Taenia</taxon>
    </lineage>
</organism>
<protein>
    <submittedName>
        <fullName evidence="5">SAE2 domain-containing protein</fullName>
    </submittedName>
</protein>
<dbReference type="Proteomes" id="UP000282613">
    <property type="component" value="Unassembled WGS sequence"/>
</dbReference>
<dbReference type="OrthoDB" id="6240440at2759"/>
<feature type="coiled-coil region" evidence="1">
    <location>
        <begin position="90"/>
        <end position="199"/>
    </location>
</feature>
<name>A0A0R3WCL7_TAEAS</name>
<feature type="region of interest" description="Disordered" evidence="2">
    <location>
        <begin position="263"/>
        <end position="291"/>
    </location>
</feature>
<sequence length="997" mass="110352">MIGLAPQRRLMEAANHEEHDFTSDLLVSKSCENACCRRVAEHASKLLSATAFFKSYILHQHRSQASLNHQTRFDSTDAVLTRACTDHAALQRQVEEGLSLQREVQQLRKELDFHRETIDNYKQLLSDGNSLREELRNELTQVRKSASIARAALEQEKRNRVPQMHSVTPGSIDGVSRWFEAYNEENAKLRESIRSLTNKEMELSGIISRVKAYIKEEVGRLIKSKGQKMDTVFSGSWFLGLLGLLSLPCPPALKYKLMASSVCSPPSSPPPLRRPSKRRQRNSSVSKPLKKNPSALESILGELDEACVDVAIHTPDKPQRRNRALSSSSASSSDFVEASPKPRTRESKRLRLDFDASPPSPSQQLPIEDAQGDASPISPQKSRKLPEIGVCFSLSDQSELFFPDDQRSHLTSGSSIGNVSPSLQTSTVDLDEVEVPPVIENHPLIESGFSSPVLRPSSPAKPHKTNNGEMEPEKENSFEKNSDECSVPKKNSTTKRSRLRKTVPSKDLPSVDCVQTRPSVATTRRKNPPALPTSLAEIITAKFSKAVYDWFNDITTYEVVKAAPSKPQPQVTEPKSVPPPPVKENKEDTPRKLSIPLGSCVGMKSGIVSTPQPQSLLEDLTAHFVGQRAFSQPSTSSISMEVVCEALIQALELVPRADPSLIPHPPDPVLRAASLLKAIDKPQEISSFTLWFRVRPHVKRKRRCLPRTPLEIYRLAQTAFLTCDPSRHIELLYQLTTFLSFNEYSTAPISCLLLAFQHVPSTPMSSLDSVYQFLAWEEAEGSADVEFISTLRKASCWSSTPAVASLRDLTSSLVDDFCYARGDNADDTSRALRLILTAHAFTTLDVKKSPGNRFGLVGWLLRARLINWINTLAKGVEADSALQLMLRVCSLSVDVILLTVQLDLRRPSTAPSSNKLSACQRGVLMCCERLFEVLVSLLSTSSQHLPLAVFCLFRLVPCLSDEQITELGGLLRNLPVNDLPTPNPVGISSILPPLQSA</sequence>
<accession>A0A0R3WCL7</accession>
<dbReference type="EMBL" id="UYRS01018804">
    <property type="protein sequence ID" value="VDK40328.1"/>
    <property type="molecule type" value="Genomic_DNA"/>
</dbReference>
<keyword evidence="4" id="KW-1185">Reference proteome</keyword>
<feature type="region of interest" description="Disordered" evidence="2">
    <location>
        <begin position="313"/>
        <end position="382"/>
    </location>
</feature>
<evidence type="ECO:0000256" key="2">
    <source>
        <dbReference type="SAM" id="MobiDB-lite"/>
    </source>
</evidence>
<proteinExistence type="predicted"/>
<reference evidence="5" key="1">
    <citation type="submission" date="2017-02" db="UniProtKB">
        <authorList>
            <consortium name="WormBaseParasite"/>
        </authorList>
    </citation>
    <scope>IDENTIFICATION</scope>
</reference>
<dbReference type="STRING" id="60517.A0A0R3WCL7"/>
<gene>
    <name evidence="3" type="ORF">TASK_LOCUS8456</name>
</gene>
<evidence type="ECO:0000313" key="5">
    <source>
        <dbReference type="WBParaSite" id="TASK_0000845501-mRNA-1"/>
    </source>
</evidence>
<evidence type="ECO:0000256" key="1">
    <source>
        <dbReference type="SAM" id="Coils"/>
    </source>
</evidence>